<dbReference type="AlphaFoldDB" id="A0A371K3G4"/>
<comment type="caution">
    <text evidence="1">The sequence shown here is derived from an EMBL/GenBank/DDBJ whole genome shotgun (WGS) entry which is preliminary data.</text>
</comment>
<dbReference type="EMBL" id="QTSU01000001">
    <property type="protein sequence ID" value="RDZ28418.1"/>
    <property type="molecule type" value="Genomic_DNA"/>
</dbReference>
<keyword evidence="2" id="KW-1185">Reference proteome</keyword>
<evidence type="ECO:0000313" key="2">
    <source>
        <dbReference type="Proteomes" id="UP000264492"/>
    </source>
</evidence>
<protein>
    <submittedName>
        <fullName evidence="1">DUF2939 domain-containing protein</fullName>
    </submittedName>
</protein>
<gene>
    <name evidence="1" type="ORF">DX914_04575</name>
</gene>
<dbReference type="RefSeq" id="WP_115857859.1">
    <property type="nucleotide sequence ID" value="NZ_QTSU01000001.1"/>
</dbReference>
<proteinExistence type="predicted"/>
<accession>A0A371K3G4</accession>
<reference evidence="1 2" key="1">
    <citation type="submission" date="2018-08" db="EMBL/GenBank/DDBJ databases">
        <title>Lysobacter sp. zong2l5, whole genome shotgun sequence.</title>
        <authorList>
            <person name="Zhang X."/>
            <person name="Feng G."/>
            <person name="Zhu H."/>
        </authorList>
    </citation>
    <scope>NUCLEOTIDE SEQUENCE [LARGE SCALE GENOMIC DNA]</scope>
    <source>
        <strain evidence="2">zong2l5</strain>
    </source>
</reference>
<organism evidence="1 2">
    <name type="scientific">Lysobacter silvisoli</name>
    <dbReference type="NCBI Taxonomy" id="2293254"/>
    <lineage>
        <taxon>Bacteria</taxon>
        <taxon>Pseudomonadati</taxon>
        <taxon>Pseudomonadota</taxon>
        <taxon>Gammaproteobacteria</taxon>
        <taxon>Lysobacterales</taxon>
        <taxon>Lysobacteraceae</taxon>
        <taxon>Lysobacter</taxon>
    </lineage>
</organism>
<dbReference type="OrthoDB" id="5739641at2"/>
<sequence>MKKWIALLVLVLAVLLGYVAAGPYLTVNAIRKAVQEQDTTALNKHVDFPALRLSLKAQVQDYLVREAGVEMQANPFGALALRLAGGLAGGAVDALATPVGIGAVLEGRNFYNRLGGGGRGQDVYAPNVPADPLKDAKYGFESPSRFTATVRNADGDPVVFVLSRYGLSWKLSDIRLPLGQAEPQAQ</sequence>
<dbReference type="Pfam" id="PF11159">
    <property type="entry name" value="DUF2939"/>
    <property type="match status" value="1"/>
</dbReference>
<dbReference type="Proteomes" id="UP000264492">
    <property type="component" value="Unassembled WGS sequence"/>
</dbReference>
<name>A0A371K3G4_9GAMM</name>
<dbReference type="InterPro" id="IPR021330">
    <property type="entry name" value="DUF2939"/>
</dbReference>
<evidence type="ECO:0000313" key="1">
    <source>
        <dbReference type="EMBL" id="RDZ28418.1"/>
    </source>
</evidence>